<name>A0A0N5CIW1_STREA</name>
<feature type="chain" id="PRO_5005896005" evidence="1">
    <location>
        <begin position="19"/>
        <end position="113"/>
    </location>
</feature>
<keyword evidence="1" id="KW-0732">Signal</keyword>
<evidence type="ECO:0000313" key="2">
    <source>
        <dbReference type="Proteomes" id="UP000046392"/>
    </source>
</evidence>
<feature type="signal peptide" evidence="1">
    <location>
        <begin position="1"/>
        <end position="18"/>
    </location>
</feature>
<dbReference type="Proteomes" id="UP000046392">
    <property type="component" value="Unplaced"/>
</dbReference>
<organism evidence="2 3">
    <name type="scientific">Strongyloides papillosus</name>
    <name type="common">Intestinal threadworm</name>
    <dbReference type="NCBI Taxonomy" id="174720"/>
    <lineage>
        <taxon>Eukaryota</taxon>
        <taxon>Metazoa</taxon>
        <taxon>Ecdysozoa</taxon>
        <taxon>Nematoda</taxon>
        <taxon>Chromadorea</taxon>
        <taxon>Rhabditida</taxon>
        <taxon>Tylenchina</taxon>
        <taxon>Panagrolaimomorpha</taxon>
        <taxon>Strongyloidoidea</taxon>
        <taxon>Strongyloididae</taxon>
        <taxon>Strongyloides</taxon>
    </lineage>
</organism>
<evidence type="ECO:0000256" key="1">
    <source>
        <dbReference type="SAM" id="SignalP"/>
    </source>
</evidence>
<evidence type="ECO:0000313" key="3">
    <source>
        <dbReference type="WBParaSite" id="SPAL_0001776600.1"/>
    </source>
</evidence>
<accession>A0A0N5CIW1</accession>
<dbReference type="WBParaSite" id="SPAL_0001776600.1">
    <property type="protein sequence ID" value="SPAL_0001776600.1"/>
    <property type="gene ID" value="SPAL_0001776600"/>
</dbReference>
<dbReference type="AlphaFoldDB" id="A0A0N5CIW1"/>
<keyword evidence="2" id="KW-1185">Reference proteome</keyword>
<sequence length="113" mass="13360">MNLFLLIFFLNCFALCITKLYEDVSSRYKRHRHWHGHRHGYCYGGFGPCPYPYWGGPGGWNPYAFANATYGPIMSCINNNCPDGYTCFRNQCYMNEIFQRAIDRYNSFFYRNG</sequence>
<proteinExistence type="predicted"/>
<protein>
    <submittedName>
        <fullName evidence="3">Uncharacterized protein</fullName>
    </submittedName>
</protein>
<reference evidence="3" key="1">
    <citation type="submission" date="2017-02" db="UniProtKB">
        <authorList>
            <consortium name="WormBaseParasite"/>
        </authorList>
    </citation>
    <scope>IDENTIFICATION</scope>
</reference>